<comment type="similarity">
    <text evidence="1 4">Belongs to the serpin family.</text>
</comment>
<evidence type="ECO:0000256" key="2">
    <source>
        <dbReference type="ARBA" id="ARBA00022729"/>
    </source>
</evidence>
<dbReference type="GO" id="GO:0005615">
    <property type="term" value="C:extracellular space"/>
    <property type="evidence" value="ECO:0007669"/>
    <property type="project" value="InterPro"/>
</dbReference>
<dbReference type="InterPro" id="IPR000215">
    <property type="entry name" value="Serpin_fam"/>
</dbReference>
<evidence type="ECO:0000256" key="4">
    <source>
        <dbReference type="RuleBase" id="RU000411"/>
    </source>
</evidence>
<keyword evidence="2 5" id="KW-0732">Signal</keyword>
<dbReference type="InterPro" id="IPR042178">
    <property type="entry name" value="Serpin_sf_1"/>
</dbReference>
<dbReference type="Gene3D" id="2.30.39.10">
    <property type="entry name" value="Alpha-1-antitrypsin, domain 1"/>
    <property type="match status" value="1"/>
</dbReference>
<dbReference type="Pfam" id="PF00079">
    <property type="entry name" value="Serpin"/>
    <property type="match status" value="2"/>
</dbReference>
<evidence type="ECO:0000313" key="8">
    <source>
        <dbReference type="Proteomes" id="UP000257200"/>
    </source>
</evidence>
<feature type="domain" description="Serpin" evidence="6">
    <location>
        <begin position="53"/>
        <end position="381"/>
    </location>
</feature>
<dbReference type="PANTHER" id="PTHR11461">
    <property type="entry name" value="SERINE PROTEASE INHIBITOR, SERPIN"/>
    <property type="match status" value="1"/>
</dbReference>
<dbReference type="Gene3D" id="2.10.310.10">
    <property type="entry name" value="Serpins superfamily"/>
    <property type="match status" value="1"/>
</dbReference>
<dbReference type="InterPro" id="IPR042185">
    <property type="entry name" value="Serpin_sf_2"/>
</dbReference>
<evidence type="ECO:0000259" key="6">
    <source>
        <dbReference type="SMART" id="SM00093"/>
    </source>
</evidence>
<reference evidence="7" key="1">
    <citation type="submission" date="2025-08" db="UniProtKB">
        <authorList>
            <consortium name="Ensembl"/>
        </authorList>
    </citation>
    <scope>IDENTIFICATION</scope>
</reference>
<dbReference type="GO" id="GO:0004867">
    <property type="term" value="F:serine-type endopeptidase inhibitor activity"/>
    <property type="evidence" value="ECO:0007669"/>
    <property type="project" value="InterPro"/>
</dbReference>
<evidence type="ECO:0000256" key="3">
    <source>
        <dbReference type="ARBA" id="ARBA00023180"/>
    </source>
</evidence>
<dbReference type="FunFam" id="2.10.310.10:FF:000001">
    <property type="entry name" value="Serpin family A member 1"/>
    <property type="match status" value="1"/>
</dbReference>
<organism evidence="7 8">
    <name type="scientific">Acanthochromis polyacanthus</name>
    <name type="common">spiny chromis</name>
    <dbReference type="NCBI Taxonomy" id="80966"/>
    <lineage>
        <taxon>Eukaryota</taxon>
        <taxon>Metazoa</taxon>
        <taxon>Chordata</taxon>
        <taxon>Craniata</taxon>
        <taxon>Vertebrata</taxon>
        <taxon>Euteleostomi</taxon>
        <taxon>Actinopterygii</taxon>
        <taxon>Neopterygii</taxon>
        <taxon>Teleostei</taxon>
        <taxon>Neoteleostei</taxon>
        <taxon>Acanthomorphata</taxon>
        <taxon>Ovalentaria</taxon>
        <taxon>Pomacentridae</taxon>
        <taxon>Acanthochromis</taxon>
    </lineage>
</organism>
<protein>
    <submittedName>
        <fullName evidence="7">Alpha-1-antitrypsin homolog</fullName>
    </submittedName>
</protein>
<dbReference type="AlphaFoldDB" id="A0A3Q1G7T8"/>
<accession>A0A3Q1G7T8</accession>
<keyword evidence="8" id="KW-1185">Reference proteome</keyword>
<dbReference type="Gene3D" id="3.30.497.10">
    <property type="entry name" value="Antithrombin, subunit I, domain 2"/>
    <property type="match status" value="2"/>
</dbReference>
<dbReference type="InterPro" id="IPR036186">
    <property type="entry name" value="Serpin_sf"/>
</dbReference>
<dbReference type="PANTHER" id="PTHR11461:SF363">
    <property type="entry name" value="SERINE (OR CYSTEINE) PROTEINASE INHIBITOR, CLADE A (ALPHA-1 ANTIPROTEINASE, ANTITRYPSIN), MEMBER 1, LIKE PRECURSOR-RELATED"/>
    <property type="match status" value="1"/>
</dbReference>
<dbReference type="InterPro" id="IPR023795">
    <property type="entry name" value="Serpin_CS"/>
</dbReference>
<feature type="chain" id="PRO_5018537976" evidence="5">
    <location>
        <begin position="21"/>
        <end position="384"/>
    </location>
</feature>
<evidence type="ECO:0000313" key="7">
    <source>
        <dbReference type="Ensembl" id="ENSAPOP00000025029.1"/>
    </source>
</evidence>
<feature type="signal peptide" evidence="5">
    <location>
        <begin position="1"/>
        <end position="20"/>
    </location>
</feature>
<evidence type="ECO:0000256" key="5">
    <source>
        <dbReference type="SAM" id="SignalP"/>
    </source>
</evidence>
<proteinExistence type="inferred from homology"/>
<dbReference type="Ensembl" id="ENSAPOT00000007272.1">
    <property type="protein sequence ID" value="ENSAPOP00000025029.1"/>
    <property type="gene ID" value="ENSAPOG00000007902.1"/>
</dbReference>
<dbReference type="InParanoid" id="A0A3Q1G7T8"/>
<dbReference type="FunFam" id="2.30.39.10:FF:000003">
    <property type="entry name" value="alpha-1-antitrypsin isoform X1"/>
    <property type="match status" value="1"/>
</dbReference>
<name>A0A3Q1G7T8_9TELE</name>
<dbReference type="GeneTree" id="ENSGT00940000160877"/>
<sequence length="384" mass="42780">MHGLFANGVLAALLLSGALADHHHHHHNHGSGHSHEGKTNFHKLSRPNADFAFALYRNLNAKTNVGKNIFYSPLGISTVLSMVSAGAGGDTHSQLCSTLGYGALNQSQVNEGYENLFHMLGHSQENQKLDVGNAVAVRTGFSPLESFLKEIKHYYSGDIFNDLSEVRPDCKDVFVIFSHFLKGLIEDSLLSKITDQSKINRNADFHVDDTTKVQVDMMKRTGYYNIYHDADNHTTIIMLPYKGTTSMMIVLPDEGKMKEVEGFISKEHLRHWYIDLYLPKFSISVCACLRDTLKELGITNAFEDNADFSGISNETKSKVSKVSHRTSLSVTEMGTEASAISIAELIYLMLPPSVTIDRPFLVFIMERSTRSILFMGKISNPTLM</sequence>
<dbReference type="InterPro" id="IPR023796">
    <property type="entry name" value="Serpin_dom"/>
</dbReference>
<evidence type="ECO:0000256" key="1">
    <source>
        <dbReference type="ARBA" id="ARBA00009500"/>
    </source>
</evidence>
<dbReference type="Proteomes" id="UP000257200">
    <property type="component" value="Unplaced"/>
</dbReference>
<dbReference type="STRING" id="80966.ENSAPOP00000025029"/>
<dbReference type="SMART" id="SM00093">
    <property type="entry name" value="SERPIN"/>
    <property type="match status" value="1"/>
</dbReference>
<dbReference type="PROSITE" id="PS00284">
    <property type="entry name" value="SERPIN"/>
    <property type="match status" value="1"/>
</dbReference>
<reference evidence="7" key="2">
    <citation type="submission" date="2025-09" db="UniProtKB">
        <authorList>
            <consortium name="Ensembl"/>
        </authorList>
    </citation>
    <scope>IDENTIFICATION</scope>
</reference>
<dbReference type="SUPFAM" id="SSF56574">
    <property type="entry name" value="Serpins"/>
    <property type="match status" value="1"/>
</dbReference>
<keyword evidence="3" id="KW-0325">Glycoprotein</keyword>